<dbReference type="AlphaFoldDB" id="V4NJG9"/>
<gene>
    <name evidence="1" type="ORF">ABENE_21285</name>
</gene>
<dbReference type="RefSeq" id="WP_018084076.1">
    <property type="nucleotide sequence ID" value="NZ_AQWM01000061.1"/>
</dbReference>
<name>V4NJG9_9CAUL</name>
<accession>V4NJG9</accession>
<dbReference type="Proteomes" id="UP000017837">
    <property type="component" value="Unassembled WGS sequence"/>
</dbReference>
<dbReference type="EMBL" id="AWGB01000081">
    <property type="protein sequence ID" value="ESQ81982.1"/>
    <property type="molecule type" value="Genomic_DNA"/>
</dbReference>
<dbReference type="PATRIC" id="fig|1121022.4.peg.4361"/>
<comment type="caution">
    <text evidence="1">The sequence shown here is derived from an EMBL/GenBank/DDBJ whole genome shotgun (WGS) entry which is preliminary data.</text>
</comment>
<organism evidence="1 2">
    <name type="scientific">Asticcacaulis benevestitus DSM 16100 = ATCC BAA-896</name>
    <dbReference type="NCBI Taxonomy" id="1121022"/>
    <lineage>
        <taxon>Bacteria</taxon>
        <taxon>Pseudomonadati</taxon>
        <taxon>Pseudomonadota</taxon>
        <taxon>Alphaproteobacteria</taxon>
        <taxon>Caulobacterales</taxon>
        <taxon>Caulobacteraceae</taxon>
        <taxon>Asticcacaulis</taxon>
    </lineage>
</organism>
<protein>
    <submittedName>
        <fullName evidence="1">Uncharacterized protein</fullName>
    </submittedName>
</protein>
<reference evidence="1 2" key="1">
    <citation type="journal article" date="2014" name="Nature">
        <title>Sequential evolution of bacterial morphology by co-option of a developmental regulator.</title>
        <authorList>
            <person name="Jiang C."/>
            <person name="Brown P.J."/>
            <person name="Ducret A."/>
            <person name="Brun Y.V."/>
        </authorList>
    </citation>
    <scope>NUCLEOTIDE SEQUENCE [LARGE SCALE GENOMIC DNA]</scope>
    <source>
        <strain evidence="1 2">DSM 16100</strain>
    </source>
</reference>
<keyword evidence="2" id="KW-1185">Reference proteome</keyword>
<proteinExistence type="predicted"/>
<dbReference type="OrthoDB" id="7605142at2"/>
<sequence>MSDDIIPITNDLKRKLNSEKTRTGISAIMLLEGETNIPAGLTSRTIYRCLGGLSKTASCAHLDYVLVKWAQYEDDAKSL</sequence>
<dbReference type="STRING" id="1121022.GCA_000376105_04396"/>
<evidence type="ECO:0000313" key="2">
    <source>
        <dbReference type="Proteomes" id="UP000017837"/>
    </source>
</evidence>
<evidence type="ECO:0000313" key="1">
    <source>
        <dbReference type="EMBL" id="ESQ81982.1"/>
    </source>
</evidence>